<evidence type="ECO:0000313" key="7">
    <source>
        <dbReference type="EMBL" id="AOW11390.1"/>
    </source>
</evidence>
<name>A0AAC9I725_9FLAO</name>
<dbReference type="PROSITE" id="PS51123">
    <property type="entry name" value="OMPA_2"/>
    <property type="match status" value="1"/>
</dbReference>
<dbReference type="InterPro" id="IPR006665">
    <property type="entry name" value="OmpA-like"/>
</dbReference>
<evidence type="ECO:0000256" key="2">
    <source>
        <dbReference type="ARBA" id="ARBA00023136"/>
    </source>
</evidence>
<comment type="subcellular location">
    <subcellularLocation>
        <location evidence="1">Cell outer membrane</location>
    </subcellularLocation>
</comment>
<dbReference type="Pfam" id="PF07676">
    <property type="entry name" value="PD40"/>
    <property type="match status" value="3"/>
</dbReference>
<keyword evidence="8" id="KW-1185">Reference proteome</keyword>
<dbReference type="InterPro" id="IPR019734">
    <property type="entry name" value="TPR_rpt"/>
</dbReference>
<dbReference type="Gene3D" id="1.25.40.10">
    <property type="entry name" value="Tetratricopeptide repeat domain"/>
    <property type="match status" value="1"/>
</dbReference>
<dbReference type="Pfam" id="PF13620">
    <property type="entry name" value="CarboxypepD_reg"/>
    <property type="match status" value="1"/>
</dbReference>
<dbReference type="InterPro" id="IPR006664">
    <property type="entry name" value="OMP_bac"/>
</dbReference>
<keyword evidence="7" id="KW-0969">Cilium</keyword>
<keyword evidence="3" id="KW-0998">Cell outer membrane</keyword>
<evidence type="ECO:0000259" key="6">
    <source>
        <dbReference type="PROSITE" id="PS51123"/>
    </source>
</evidence>
<keyword evidence="2 5" id="KW-0472">Membrane</keyword>
<dbReference type="PROSITE" id="PS50005">
    <property type="entry name" value="TPR"/>
    <property type="match status" value="1"/>
</dbReference>
<dbReference type="Gene3D" id="2.120.10.30">
    <property type="entry name" value="TolB, C-terminal domain"/>
    <property type="match status" value="1"/>
</dbReference>
<dbReference type="GO" id="GO:0009279">
    <property type="term" value="C:cell outer membrane"/>
    <property type="evidence" value="ECO:0007669"/>
    <property type="project" value="UniProtKB-SubCell"/>
</dbReference>
<dbReference type="InterPro" id="IPR011990">
    <property type="entry name" value="TPR-like_helical_dom_sf"/>
</dbReference>
<organism evidence="7 8">
    <name type="scientific">Flavobacterium gilvum</name>
    <dbReference type="NCBI Taxonomy" id="1492737"/>
    <lineage>
        <taxon>Bacteria</taxon>
        <taxon>Pseudomonadati</taxon>
        <taxon>Bacteroidota</taxon>
        <taxon>Flavobacteriia</taxon>
        <taxon>Flavobacteriales</taxon>
        <taxon>Flavobacteriaceae</taxon>
        <taxon>Flavobacterium</taxon>
    </lineage>
</organism>
<dbReference type="InterPro" id="IPR036737">
    <property type="entry name" value="OmpA-like_sf"/>
</dbReference>
<keyword evidence="7" id="KW-0966">Cell projection</keyword>
<protein>
    <submittedName>
        <fullName evidence="7">Flagellar motor protein MotB</fullName>
    </submittedName>
</protein>
<dbReference type="RefSeq" id="WP_035634023.1">
    <property type="nucleotide sequence ID" value="NZ_CP017479.1"/>
</dbReference>
<dbReference type="SUPFAM" id="SSF49478">
    <property type="entry name" value="Cna protein B-type domain"/>
    <property type="match status" value="1"/>
</dbReference>
<dbReference type="InterPro" id="IPR011042">
    <property type="entry name" value="6-blade_b-propeller_TolB-like"/>
</dbReference>
<dbReference type="CDD" id="cd07185">
    <property type="entry name" value="OmpA_C-like"/>
    <property type="match status" value="1"/>
</dbReference>
<dbReference type="Proteomes" id="UP000175968">
    <property type="component" value="Chromosome"/>
</dbReference>
<evidence type="ECO:0000256" key="5">
    <source>
        <dbReference type="PROSITE-ProRule" id="PRU00473"/>
    </source>
</evidence>
<dbReference type="Gene3D" id="2.60.40.1120">
    <property type="entry name" value="Carboxypeptidase-like, regulatory domain"/>
    <property type="match status" value="1"/>
</dbReference>
<feature type="domain" description="OmpA-like" evidence="6">
    <location>
        <begin position="524"/>
        <end position="649"/>
    </location>
</feature>
<accession>A0AAC9I725</accession>
<dbReference type="AlphaFoldDB" id="A0AAC9I725"/>
<dbReference type="KEGG" id="fgl:EM308_13120"/>
<dbReference type="SUPFAM" id="SSF82171">
    <property type="entry name" value="DPP6 N-terminal domain-like"/>
    <property type="match status" value="1"/>
</dbReference>
<gene>
    <name evidence="7" type="ORF">EM308_13120</name>
</gene>
<dbReference type="EMBL" id="CP017479">
    <property type="protein sequence ID" value="AOW11390.1"/>
    <property type="molecule type" value="Genomic_DNA"/>
</dbReference>
<dbReference type="PANTHER" id="PTHR30329">
    <property type="entry name" value="STATOR ELEMENT OF FLAGELLAR MOTOR COMPLEX"/>
    <property type="match status" value="1"/>
</dbReference>
<evidence type="ECO:0000256" key="3">
    <source>
        <dbReference type="ARBA" id="ARBA00023237"/>
    </source>
</evidence>
<reference evidence="7 8" key="1">
    <citation type="submission" date="2016-10" db="EMBL/GenBank/DDBJ databases">
        <title>Flavobacterium gilvum sp. nov., isolated from stream water.</title>
        <authorList>
            <person name="Shin S.-K."/>
            <person name="Cho Y.-J."/>
            <person name="Yi H."/>
        </authorList>
    </citation>
    <scope>NUCLEOTIDE SEQUENCE [LARGE SCALE GENOMIC DNA]</scope>
    <source>
        <strain evidence="7 8">EM1308</strain>
    </source>
</reference>
<proteinExistence type="predicted"/>
<dbReference type="InterPro" id="IPR050330">
    <property type="entry name" value="Bact_OuterMem_StrucFunc"/>
</dbReference>
<evidence type="ECO:0000313" key="8">
    <source>
        <dbReference type="Proteomes" id="UP000175968"/>
    </source>
</evidence>
<dbReference type="SUPFAM" id="SSF48452">
    <property type="entry name" value="TPR-like"/>
    <property type="match status" value="1"/>
</dbReference>
<dbReference type="PANTHER" id="PTHR30329:SF21">
    <property type="entry name" value="LIPOPROTEIN YIAD-RELATED"/>
    <property type="match status" value="1"/>
</dbReference>
<dbReference type="PRINTS" id="PR01021">
    <property type="entry name" value="OMPADOMAIN"/>
</dbReference>
<dbReference type="SUPFAM" id="SSF103088">
    <property type="entry name" value="OmpA-like"/>
    <property type="match status" value="1"/>
</dbReference>
<keyword evidence="7" id="KW-0282">Flagellum</keyword>
<feature type="repeat" description="TPR" evidence="4">
    <location>
        <begin position="55"/>
        <end position="88"/>
    </location>
</feature>
<keyword evidence="4" id="KW-0802">TPR repeat</keyword>
<sequence>MKSKLKFILVFLSLNVISNVYSQKVKQADELYNRFAYIDAIKIYEGVAEKGYEDEKIFQKLGNAYYFNAEFEKAAKWYDKLFLLNPEQESEYYYRYSQCLKSVGDYAKADKLLLVFYEKSGFDQRAKLFEKNKNYLETIKSNSGRFIIWDAGINSEYSDYGSTLFDNKLIFTSTRDTGGISKKVFRWDNQYFSNLYASEVKSDGTMGESIKFQRNKINSKFHESTPVFTKDGKTMYFTRNNYLDGKIGKDGNRIILLKIYKATLVNNNWSNVHELPFDSNNYSVAHPMLSNDDKTLFFVSDMPGTIGQSDIFKVAINSDGTFGIPENLGTTINTQGRETFPFITEDNELYYASDGHPGLGGLDVFVSKIEKDGSISESQNIGEPINSGFDDFAFIIDNKTRRGFFTSNRVGGHGFDDIYKFTEIKKLNCEQILAGIITDKESGEIIAGAKVILFDENHQQLKEGVSDQFGNYHFDVICGKKYYVRVSKENYESNEGNSVIGNTSGKTDLPLKIEKRIKAIGVDSDLAKVLSIPMIFFDLDKSFIRKDAAIELEKIIVTMTQYPSMKIDVRSHTDCRQSAKYNQELSDRRVKSTIAWLIKNGINPSRLAGRGYGESRLLNNCGCEPSNKSNCTEEEHQLNRRSEFIIVSM</sequence>
<evidence type="ECO:0000256" key="4">
    <source>
        <dbReference type="PROSITE-ProRule" id="PRU00339"/>
    </source>
</evidence>
<dbReference type="Pfam" id="PF00691">
    <property type="entry name" value="OmpA"/>
    <property type="match status" value="1"/>
</dbReference>
<dbReference type="InterPro" id="IPR011659">
    <property type="entry name" value="WD40"/>
</dbReference>
<dbReference type="Gene3D" id="3.30.1330.60">
    <property type="entry name" value="OmpA-like domain"/>
    <property type="match status" value="1"/>
</dbReference>
<evidence type="ECO:0000256" key="1">
    <source>
        <dbReference type="ARBA" id="ARBA00004442"/>
    </source>
</evidence>